<dbReference type="EMBL" id="CM023470">
    <property type="protein sequence ID" value="KAH7978217.1"/>
    <property type="molecule type" value="Genomic_DNA"/>
</dbReference>
<keyword evidence="2" id="KW-1185">Reference proteome</keyword>
<dbReference type="Proteomes" id="UP000821865">
    <property type="component" value="Chromosome 1"/>
</dbReference>
<accession>A0ACB8DUW1</accession>
<protein>
    <submittedName>
        <fullName evidence="1">Uncharacterized protein</fullName>
    </submittedName>
</protein>
<sequence length="139" mass="15839">MARILALETEADAAKALKDGIRQQLILNSSILYASALSARICNRATWAFNRRERWFEKTVPHLGEHNFKQSFRVNPSTFRFIVENLRLVLERQSTNMCEPIPPEKRVVIGLSKLCSSSEDRTVANLCGVGRSTVNIMYR</sequence>
<evidence type="ECO:0000313" key="2">
    <source>
        <dbReference type="Proteomes" id="UP000821865"/>
    </source>
</evidence>
<reference evidence="1" key="1">
    <citation type="submission" date="2020-05" db="EMBL/GenBank/DDBJ databases">
        <title>Large-scale comparative analyses of tick genomes elucidate their genetic diversity and vector capacities.</title>
        <authorList>
            <person name="Jia N."/>
            <person name="Wang J."/>
            <person name="Shi W."/>
            <person name="Du L."/>
            <person name="Sun Y."/>
            <person name="Zhan W."/>
            <person name="Jiang J."/>
            <person name="Wang Q."/>
            <person name="Zhang B."/>
            <person name="Ji P."/>
            <person name="Sakyi L.B."/>
            <person name="Cui X."/>
            <person name="Yuan T."/>
            <person name="Jiang B."/>
            <person name="Yang W."/>
            <person name="Lam T.T.-Y."/>
            <person name="Chang Q."/>
            <person name="Ding S."/>
            <person name="Wang X."/>
            <person name="Zhu J."/>
            <person name="Ruan X."/>
            <person name="Zhao L."/>
            <person name="Wei J."/>
            <person name="Que T."/>
            <person name="Du C."/>
            <person name="Cheng J."/>
            <person name="Dai P."/>
            <person name="Han X."/>
            <person name="Huang E."/>
            <person name="Gao Y."/>
            <person name="Liu J."/>
            <person name="Shao H."/>
            <person name="Ye R."/>
            <person name="Li L."/>
            <person name="Wei W."/>
            <person name="Wang X."/>
            <person name="Wang C."/>
            <person name="Yang T."/>
            <person name="Huo Q."/>
            <person name="Li W."/>
            <person name="Guo W."/>
            <person name="Chen H."/>
            <person name="Zhou L."/>
            <person name="Ni X."/>
            <person name="Tian J."/>
            <person name="Zhou Y."/>
            <person name="Sheng Y."/>
            <person name="Liu T."/>
            <person name="Pan Y."/>
            <person name="Xia L."/>
            <person name="Li J."/>
            <person name="Zhao F."/>
            <person name="Cao W."/>
        </authorList>
    </citation>
    <scope>NUCLEOTIDE SEQUENCE</scope>
    <source>
        <strain evidence="1">Dsil-2018</strain>
    </source>
</reference>
<organism evidence="1 2">
    <name type="scientific">Dermacentor silvarum</name>
    <name type="common">Tick</name>
    <dbReference type="NCBI Taxonomy" id="543639"/>
    <lineage>
        <taxon>Eukaryota</taxon>
        <taxon>Metazoa</taxon>
        <taxon>Ecdysozoa</taxon>
        <taxon>Arthropoda</taxon>
        <taxon>Chelicerata</taxon>
        <taxon>Arachnida</taxon>
        <taxon>Acari</taxon>
        <taxon>Parasitiformes</taxon>
        <taxon>Ixodida</taxon>
        <taxon>Ixodoidea</taxon>
        <taxon>Ixodidae</taxon>
        <taxon>Rhipicephalinae</taxon>
        <taxon>Dermacentor</taxon>
    </lineage>
</organism>
<name>A0ACB8DUW1_DERSI</name>
<proteinExistence type="predicted"/>
<evidence type="ECO:0000313" key="1">
    <source>
        <dbReference type="EMBL" id="KAH7978217.1"/>
    </source>
</evidence>
<gene>
    <name evidence="1" type="ORF">HPB49_004836</name>
</gene>
<comment type="caution">
    <text evidence="1">The sequence shown here is derived from an EMBL/GenBank/DDBJ whole genome shotgun (WGS) entry which is preliminary data.</text>
</comment>